<sequence length="62" mass="6873">MQDLASSTVTPPVLSVRNVKKNLKIMPRAADCHMMDSLPCFHSIPLPQRCSHTSLSHPFTAK</sequence>
<accession>A0A5B7HIY7</accession>
<dbReference type="AlphaFoldDB" id="A0A5B7HIY7"/>
<evidence type="ECO:0000313" key="1">
    <source>
        <dbReference type="EMBL" id="MPC69689.1"/>
    </source>
</evidence>
<protein>
    <submittedName>
        <fullName evidence="1">Uncharacterized protein</fullName>
    </submittedName>
</protein>
<dbReference type="EMBL" id="VSRR010029839">
    <property type="protein sequence ID" value="MPC69689.1"/>
    <property type="molecule type" value="Genomic_DNA"/>
</dbReference>
<reference evidence="1 2" key="1">
    <citation type="submission" date="2019-05" db="EMBL/GenBank/DDBJ databases">
        <title>Another draft genome of Portunus trituberculatus and its Hox gene families provides insights of decapod evolution.</title>
        <authorList>
            <person name="Jeong J.-H."/>
            <person name="Song I."/>
            <person name="Kim S."/>
            <person name="Choi T."/>
            <person name="Kim D."/>
            <person name="Ryu S."/>
            <person name="Kim W."/>
        </authorList>
    </citation>
    <scope>NUCLEOTIDE SEQUENCE [LARGE SCALE GENOMIC DNA]</scope>
    <source>
        <tissue evidence="1">Muscle</tissue>
    </source>
</reference>
<organism evidence="1 2">
    <name type="scientific">Portunus trituberculatus</name>
    <name type="common">Swimming crab</name>
    <name type="synonym">Neptunus trituberculatus</name>
    <dbReference type="NCBI Taxonomy" id="210409"/>
    <lineage>
        <taxon>Eukaryota</taxon>
        <taxon>Metazoa</taxon>
        <taxon>Ecdysozoa</taxon>
        <taxon>Arthropoda</taxon>
        <taxon>Crustacea</taxon>
        <taxon>Multicrustacea</taxon>
        <taxon>Malacostraca</taxon>
        <taxon>Eumalacostraca</taxon>
        <taxon>Eucarida</taxon>
        <taxon>Decapoda</taxon>
        <taxon>Pleocyemata</taxon>
        <taxon>Brachyura</taxon>
        <taxon>Eubrachyura</taxon>
        <taxon>Portunoidea</taxon>
        <taxon>Portunidae</taxon>
        <taxon>Portuninae</taxon>
        <taxon>Portunus</taxon>
    </lineage>
</organism>
<keyword evidence="2" id="KW-1185">Reference proteome</keyword>
<name>A0A5B7HIY7_PORTR</name>
<proteinExistence type="predicted"/>
<comment type="caution">
    <text evidence="1">The sequence shown here is derived from an EMBL/GenBank/DDBJ whole genome shotgun (WGS) entry which is preliminary data.</text>
</comment>
<evidence type="ECO:0000313" key="2">
    <source>
        <dbReference type="Proteomes" id="UP000324222"/>
    </source>
</evidence>
<dbReference type="Proteomes" id="UP000324222">
    <property type="component" value="Unassembled WGS sequence"/>
</dbReference>
<gene>
    <name evidence="1" type="ORF">E2C01_063920</name>
</gene>